<sequence length="411" mass="45335">MNPFFQDISKLLKFATDRDIYPDVYTIVGASTDSEVSVLENGEIRKVLMFSSNNYLGLANDERVKKAVIDAVKKYGVGSGGSKLVTGNISVQKELEDSIAEFRNCEDAVTFASGYTANVGTIPAFLNPVALSLGGIIKKKFFEKIPVVYSDEFNHASIVDGCRLAKAERIIYKHKDLNDLESKLHSKRGNRRKLIVTDGVFSMDGDIAPLPGIMELAEKCGATVMIDDAHATGVIGKNGKGTPEYFDLKKMPEIVMGTFTKAFGAIGGFIASSKELVKYLKVMGRPHMFSAPIPPAIVVGILESLEIIKSEKRHQEVLRKAEYMRDQLRGNGFNILESETQIIPILVGDEAKTIATSRELLREGIFAPAIHWPAVPKGRGRLRITVMFGHTQVHLDNFISKIKKIRGKINF</sequence>
<dbReference type="PANTHER" id="PTHR13693:SF3">
    <property type="entry name" value="LD36009P"/>
    <property type="match status" value="1"/>
</dbReference>
<dbReference type="InterPro" id="IPR015421">
    <property type="entry name" value="PyrdxlP-dep_Trfase_major"/>
</dbReference>
<dbReference type="InterPro" id="IPR050087">
    <property type="entry name" value="AON_synthase_class-II"/>
</dbReference>
<dbReference type="AlphaFoldDB" id="A0A1F6W839"/>
<comment type="caution">
    <text evidence="6">The sequence shown here is derived from an EMBL/GenBank/DDBJ whole genome shotgun (WGS) entry which is preliminary data.</text>
</comment>
<dbReference type="PANTHER" id="PTHR13693">
    <property type="entry name" value="CLASS II AMINOTRANSFERASE/8-AMINO-7-OXONONANOATE SYNTHASE"/>
    <property type="match status" value="1"/>
</dbReference>
<comment type="cofactor">
    <cofactor evidence="1 4">
        <name>pyridoxal 5'-phosphate</name>
        <dbReference type="ChEBI" id="CHEBI:597326"/>
    </cofactor>
</comment>
<dbReference type="Proteomes" id="UP000177777">
    <property type="component" value="Unassembled WGS sequence"/>
</dbReference>
<dbReference type="GO" id="GO:0030170">
    <property type="term" value="F:pyridoxal phosphate binding"/>
    <property type="evidence" value="ECO:0007669"/>
    <property type="project" value="InterPro"/>
</dbReference>
<evidence type="ECO:0000256" key="3">
    <source>
        <dbReference type="ARBA" id="ARBA00022898"/>
    </source>
</evidence>
<proteinExistence type="inferred from homology"/>
<feature type="domain" description="Aminotransferase class I/classII large" evidence="5">
    <location>
        <begin position="46"/>
        <end position="402"/>
    </location>
</feature>
<evidence type="ECO:0000313" key="7">
    <source>
        <dbReference type="Proteomes" id="UP000177777"/>
    </source>
</evidence>
<name>A0A1F6W839_9BACT</name>
<comment type="similarity">
    <text evidence="4">Belongs to the class-II pyridoxal-phosphate-dependent aminotransferase family.</text>
</comment>
<evidence type="ECO:0000256" key="4">
    <source>
        <dbReference type="RuleBase" id="RU003693"/>
    </source>
</evidence>
<keyword evidence="2" id="KW-0808">Transferase</keyword>
<dbReference type="SUPFAM" id="SSF53383">
    <property type="entry name" value="PLP-dependent transferases"/>
    <property type="match status" value="1"/>
</dbReference>
<dbReference type="STRING" id="1801754.A3D42_03395"/>
<evidence type="ECO:0000256" key="1">
    <source>
        <dbReference type="ARBA" id="ARBA00001933"/>
    </source>
</evidence>
<accession>A0A1F6W839</accession>
<dbReference type="EMBL" id="MFUE01000005">
    <property type="protein sequence ID" value="OGI77962.1"/>
    <property type="molecule type" value="Genomic_DNA"/>
</dbReference>
<evidence type="ECO:0000313" key="6">
    <source>
        <dbReference type="EMBL" id="OGI77962.1"/>
    </source>
</evidence>
<dbReference type="PROSITE" id="PS00599">
    <property type="entry name" value="AA_TRANSFER_CLASS_2"/>
    <property type="match status" value="1"/>
</dbReference>
<dbReference type="Pfam" id="PF00155">
    <property type="entry name" value="Aminotran_1_2"/>
    <property type="match status" value="1"/>
</dbReference>
<dbReference type="GO" id="GO:0016740">
    <property type="term" value="F:transferase activity"/>
    <property type="evidence" value="ECO:0007669"/>
    <property type="project" value="UniProtKB-KW"/>
</dbReference>
<dbReference type="InterPro" id="IPR001917">
    <property type="entry name" value="Aminotrans_II_pyridoxalP_BS"/>
</dbReference>
<dbReference type="Gene3D" id="3.40.640.10">
    <property type="entry name" value="Type I PLP-dependent aspartate aminotransferase-like (Major domain)"/>
    <property type="match status" value="1"/>
</dbReference>
<protein>
    <recommendedName>
        <fullName evidence="5">Aminotransferase class I/classII large domain-containing protein</fullName>
    </recommendedName>
</protein>
<keyword evidence="3 4" id="KW-0663">Pyridoxal phosphate</keyword>
<dbReference type="Gene3D" id="3.90.1150.10">
    <property type="entry name" value="Aspartate Aminotransferase, domain 1"/>
    <property type="match status" value="1"/>
</dbReference>
<evidence type="ECO:0000259" key="5">
    <source>
        <dbReference type="Pfam" id="PF00155"/>
    </source>
</evidence>
<dbReference type="InterPro" id="IPR015424">
    <property type="entry name" value="PyrdxlP-dep_Trfase"/>
</dbReference>
<reference evidence="6 7" key="1">
    <citation type="journal article" date="2016" name="Nat. Commun.">
        <title>Thousands of microbial genomes shed light on interconnected biogeochemical processes in an aquifer system.</title>
        <authorList>
            <person name="Anantharaman K."/>
            <person name="Brown C.T."/>
            <person name="Hug L.A."/>
            <person name="Sharon I."/>
            <person name="Castelle C.J."/>
            <person name="Probst A.J."/>
            <person name="Thomas B.C."/>
            <person name="Singh A."/>
            <person name="Wilkins M.J."/>
            <person name="Karaoz U."/>
            <person name="Brodie E.L."/>
            <person name="Williams K.H."/>
            <person name="Hubbard S.S."/>
            <person name="Banfield J.F."/>
        </authorList>
    </citation>
    <scope>NUCLEOTIDE SEQUENCE [LARGE SCALE GENOMIC DNA]</scope>
</reference>
<evidence type="ECO:0000256" key="2">
    <source>
        <dbReference type="ARBA" id="ARBA00022679"/>
    </source>
</evidence>
<dbReference type="InterPro" id="IPR015422">
    <property type="entry name" value="PyrdxlP-dep_Trfase_small"/>
</dbReference>
<dbReference type="CDD" id="cd06454">
    <property type="entry name" value="KBL_like"/>
    <property type="match status" value="1"/>
</dbReference>
<dbReference type="InterPro" id="IPR004839">
    <property type="entry name" value="Aminotransferase_I/II_large"/>
</dbReference>
<organism evidence="6 7">
    <name type="scientific">Candidatus Nomurabacteria bacterium RIFCSPHIGHO2_02_FULL_41_18</name>
    <dbReference type="NCBI Taxonomy" id="1801754"/>
    <lineage>
        <taxon>Bacteria</taxon>
        <taxon>Candidatus Nomuraibacteriota</taxon>
    </lineage>
</organism>
<gene>
    <name evidence="6" type="ORF">A3D42_03395</name>
</gene>